<keyword evidence="4 5" id="KW-0653">Protein transport</keyword>
<sequence length="525" mass="59090">MASPGKDNYRMKSYKNKALNPQEMRRRREEEGIQLRKQKREEQLFKRRNVSLPRNDESMLESPIQDPDISSTVPIPEEEVVTTDMVQMIFSNNADQQLTATQKFRKLLSKEPNPPIDQVIQKPGVVQRFVKFLERNENCTLQFEAAWALTNIASGTFLHTKVVIETGAVPIFIKLLNSEHEDVQEQAVWALGNIAGDNAECRDFVLNCEILPPLLELTTNRNAVWALSEFMLRAPKNPVSPCLNVLSRLLFSSDPDVLADVCWALSYLSDGPNDKIQAVIDSGVCRRLVELLMHNDYKVVSPALRAVGNIVTGDDIQTQVILNCSALPCLLHLLSSPKESIRKEACWTVSNITAGNRAQIQAVIDANIFPVLIEILQKAEFRTRKEAAWAITNATSGGTPEQIRYLVALGCIKPLCDLLTVMDSKIVQVALNGLENILRLGEQESKQNGIGVNPYCALIEEAYGLDKIEFLQSHENQEIYQKAFDLIEHYFGVEDDDPSIVPQVDENQQQFIFQQQEAPMDGFQL</sequence>
<dbReference type="GO" id="GO:0006606">
    <property type="term" value="P:protein import into nucleus"/>
    <property type="evidence" value="ECO:0007669"/>
    <property type="project" value="InterPro"/>
</dbReference>
<dbReference type="InterPro" id="IPR032413">
    <property type="entry name" value="Arm_3"/>
</dbReference>
<reference evidence="9" key="3">
    <citation type="submission" date="2025-09" db="UniProtKB">
        <authorList>
            <consortium name="Ensembl"/>
        </authorList>
    </citation>
    <scope>IDENTIFICATION</scope>
</reference>
<dbReference type="PIRSF" id="PIRSF005673">
    <property type="entry name" value="Importin_alpha"/>
    <property type="match status" value="1"/>
</dbReference>
<feature type="compositionally biased region" description="Basic and acidic residues" evidence="7">
    <location>
        <begin position="23"/>
        <end position="42"/>
    </location>
</feature>
<evidence type="ECO:0000256" key="7">
    <source>
        <dbReference type="SAM" id="MobiDB-lite"/>
    </source>
</evidence>
<evidence type="ECO:0000313" key="10">
    <source>
        <dbReference type="Proteomes" id="UP000233180"/>
    </source>
</evidence>
<dbReference type="Pfam" id="PF00514">
    <property type="entry name" value="Arm"/>
    <property type="match status" value="7"/>
</dbReference>
<evidence type="ECO:0000256" key="5">
    <source>
        <dbReference type="PIRNR" id="PIRNR005673"/>
    </source>
</evidence>
<dbReference type="GO" id="GO:0005829">
    <property type="term" value="C:cytosol"/>
    <property type="evidence" value="ECO:0007669"/>
    <property type="project" value="Ensembl"/>
</dbReference>
<dbReference type="PANTHER" id="PTHR23316">
    <property type="entry name" value="IMPORTIN ALPHA"/>
    <property type="match status" value="1"/>
</dbReference>
<keyword evidence="2 5" id="KW-0813">Transport</keyword>
<dbReference type="GO" id="GO:0061608">
    <property type="term" value="F:nuclear import signal receptor activity"/>
    <property type="evidence" value="ECO:0007669"/>
    <property type="project" value="InterPro"/>
</dbReference>
<dbReference type="InterPro" id="IPR011989">
    <property type="entry name" value="ARM-like"/>
</dbReference>
<dbReference type="FunFam" id="1.20.5.690:FF:000001">
    <property type="entry name" value="Importin subunit alpha"/>
    <property type="match status" value="1"/>
</dbReference>
<evidence type="ECO:0000256" key="2">
    <source>
        <dbReference type="ARBA" id="ARBA00022448"/>
    </source>
</evidence>
<dbReference type="Proteomes" id="UP000233180">
    <property type="component" value="Unassembled WGS sequence"/>
</dbReference>
<dbReference type="PROSITE" id="PS50176">
    <property type="entry name" value="ARM_REPEAT"/>
    <property type="match status" value="1"/>
</dbReference>
<dbReference type="Pfam" id="PF01749">
    <property type="entry name" value="IBB"/>
    <property type="match status" value="1"/>
</dbReference>
<dbReference type="InterPro" id="IPR002652">
    <property type="entry name" value="Importin-a_IBB"/>
</dbReference>
<feature type="domain" description="IBB" evidence="8">
    <location>
        <begin position="1"/>
        <end position="57"/>
    </location>
</feature>
<comment type="similarity">
    <text evidence="1 5">Belongs to the importin alpha family.</text>
</comment>
<dbReference type="Ensembl" id="ENSRBIT00000034735.1">
    <property type="protein sequence ID" value="ENSRBIP00000011094.1"/>
    <property type="gene ID" value="ENSRBIG00000029401.1"/>
</dbReference>
<evidence type="ECO:0000259" key="8">
    <source>
        <dbReference type="PROSITE" id="PS51214"/>
    </source>
</evidence>
<evidence type="ECO:0000256" key="4">
    <source>
        <dbReference type="ARBA" id="ARBA00022927"/>
    </source>
</evidence>
<organism evidence="9 10">
    <name type="scientific">Rhinopithecus bieti</name>
    <name type="common">Black snub-nosed monkey</name>
    <name type="synonym">Pygathrix bieti</name>
    <dbReference type="NCBI Taxonomy" id="61621"/>
    <lineage>
        <taxon>Eukaryota</taxon>
        <taxon>Metazoa</taxon>
        <taxon>Chordata</taxon>
        <taxon>Craniata</taxon>
        <taxon>Vertebrata</taxon>
        <taxon>Euteleostomi</taxon>
        <taxon>Mammalia</taxon>
        <taxon>Eutheria</taxon>
        <taxon>Euarchontoglires</taxon>
        <taxon>Primates</taxon>
        <taxon>Haplorrhini</taxon>
        <taxon>Catarrhini</taxon>
        <taxon>Cercopithecidae</taxon>
        <taxon>Colobinae</taxon>
        <taxon>Rhinopithecus</taxon>
    </lineage>
</organism>
<dbReference type="InterPro" id="IPR024931">
    <property type="entry name" value="Importin_alpha"/>
</dbReference>
<reference evidence="9" key="2">
    <citation type="submission" date="2025-08" db="UniProtKB">
        <authorList>
            <consortium name="Ensembl"/>
        </authorList>
    </citation>
    <scope>IDENTIFICATION</scope>
</reference>
<dbReference type="SUPFAM" id="SSF48371">
    <property type="entry name" value="ARM repeat"/>
    <property type="match status" value="1"/>
</dbReference>
<dbReference type="InterPro" id="IPR016024">
    <property type="entry name" value="ARM-type_fold"/>
</dbReference>
<evidence type="ECO:0000256" key="1">
    <source>
        <dbReference type="ARBA" id="ARBA00010394"/>
    </source>
</evidence>
<dbReference type="Pfam" id="PF16186">
    <property type="entry name" value="Arm_3"/>
    <property type="match status" value="1"/>
</dbReference>
<dbReference type="AlphaFoldDB" id="A0A2K6KIL0"/>
<dbReference type="STRING" id="61621.ENSRBIP00000011094"/>
<dbReference type="FunFam" id="1.25.10.10:FF:000013">
    <property type="entry name" value="Importin subunit alpha"/>
    <property type="match status" value="1"/>
</dbReference>
<dbReference type="OMA" id="NWSTISV"/>
<keyword evidence="3" id="KW-0677">Repeat</keyword>
<evidence type="ECO:0000256" key="6">
    <source>
        <dbReference type="PROSITE-ProRule" id="PRU00259"/>
    </source>
</evidence>
<proteinExistence type="inferred from homology"/>
<evidence type="ECO:0000313" key="9">
    <source>
        <dbReference type="Ensembl" id="ENSRBIP00000011094.1"/>
    </source>
</evidence>
<dbReference type="Gene3D" id="1.25.10.10">
    <property type="entry name" value="Leucine-rich Repeat Variant"/>
    <property type="match status" value="1"/>
</dbReference>
<accession>A0A2K6KIL0</accession>
<evidence type="ECO:0000256" key="3">
    <source>
        <dbReference type="ARBA" id="ARBA00022737"/>
    </source>
</evidence>
<comment type="function">
    <text evidence="5">Functions in nuclear protein import.</text>
</comment>
<dbReference type="InterPro" id="IPR036975">
    <property type="entry name" value="Importin-a_IBB_sf"/>
</dbReference>
<dbReference type="SMART" id="SM00185">
    <property type="entry name" value="ARM"/>
    <property type="match status" value="7"/>
</dbReference>
<dbReference type="Gene3D" id="1.20.5.690">
    <property type="entry name" value="Importin-alpha, importin-beta-binding domain"/>
    <property type="match status" value="1"/>
</dbReference>
<feature type="region of interest" description="Disordered" evidence="7">
    <location>
        <begin position="1"/>
        <end position="42"/>
    </location>
</feature>
<dbReference type="InterPro" id="IPR000225">
    <property type="entry name" value="Armadillo"/>
</dbReference>
<name>A0A2K6KIL0_RHIBE</name>
<dbReference type="PROSITE" id="PS51214">
    <property type="entry name" value="IBB"/>
    <property type="match status" value="1"/>
</dbReference>
<dbReference type="GeneTree" id="ENSGT01050000244950"/>
<gene>
    <name evidence="9" type="primary">KPNA5</name>
</gene>
<keyword evidence="10" id="KW-1185">Reference proteome</keyword>
<feature type="repeat" description="ARM" evidence="6">
    <location>
        <begin position="167"/>
        <end position="200"/>
    </location>
</feature>
<protein>
    <recommendedName>
        <fullName evidence="5">Importin subunit alpha</fullName>
    </recommendedName>
</protein>
<reference evidence="9 10" key="1">
    <citation type="submission" date="2016-06" db="EMBL/GenBank/DDBJ databases">
        <title>Genome of Rhinopithecus bieti.</title>
        <authorList>
            <person name="Wu"/>
            <person name="C.-I. and Zhang"/>
            <person name="Y."/>
        </authorList>
    </citation>
    <scope>NUCLEOTIDE SEQUENCE</scope>
</reference>